<keyword evidence="3" id="KW-0274">FAD</keyword>
<evidence type="ECO:0000313" key="8">
    <source>
        <dbReference type="Proteomes" id="UP001147733"/>
    </source>
</evidence>
<evidence type="ECO:0000256" key="2">
    <source>
        <dbReference type="ARBA" id="ARBA00022630"/>
    </source>
</evidence>
<dbReference type="InterPro" id="IPR002938">
    <property type="entry name" value="FAD-bd"/>
</dbReference>
<evidence type="ECO:0000256" key="3">
    <source>
        <dbReference type="ARBA" id="ARBA00022827"/>
    </source>
</evidence>
<dbReference type="Gene3D" id="3.30.9.30">
    <property type="match status" value="1"/>
</dbReference>
<dbReference type="PANTHER" id="PTHR13789:SF215">
    <property type="entry name" value="FAD-BINDING DOMAIN-CONTAINING PROTEIN-RELATED"/>
    <property type="match status" value="1"/>
</dbReference>
<dbReference type="Pfam" id="PF01494">
    <property type="entry name" value="FAD_binding_3"/>
    <property type="match status" value="1"/>
</dbReference>
<reference evidence="7" key="2">
    <citation type="journal article" date="2023" name="IMA Fungus">
        <title>Comparative genomic study of the Penicillium genus elucidates a diverse pangenome and 15 lateral gene transfer events.</title>
        <authorList>
            <person name="Petersen C."/>
            <person name="Sorensen T."/>
            <person name="Nielsen M.R."/>
            <person name="Sondergaard T.E."/>
            <person name="Sorensen J.L."/>
            <person name="Fitzpatrick D.A."/>
            <person name="Frisvad J.C."/>
            <person name="Nielsen K.L."/>
        </authorList>
    </citation>
    <scope>NUCLEOTIDE SEQUENCE</scope>
    <source>
        <strain evidence="7">IBT 23319</strain>
    </source>
</reference>
<protein>
    <recommendedName>
        <fullName evidence="6">FAD-binding domain-containing protein</fullName>
    </recommendedName>
</protein>
<dbReference type="GeneID" id="81386643"/>
<dbReference type="GO" id="GO:0071949">
    <property type="term" value="F:FAD binding"/>
    <property type="evidence" value="ECO:0007669"/>
    <property type="project" value="InterPro"/>
</dbReference>
<evidence type="ECO:0000259" key="6">
    <source>
        <dbReference type="Pfam" id="PF01494"/>
    </source>
</evidence>
<proteinExistence type="inferred from homology"/>
<reference evidence="7" key="1">
    <citation type="submission" date="2022-11" db="EMBL/GenBank/DDBJ databases">
        <authorList>
            <person name="Petersen C."/>
        </authorList>
    </citation>
    <scope>NUCLEOTIDE SEQUENCE</scope>
    <source>
        <strain evidence="7">IBT 23319</strain>
    </source>
</reference>
<dbReference type="SUPFAM" id="SSF51905">
    <property type="entry name" value="FAD/NAD(P)-binding domain"/>
    <property type="match status" value="1"/>
</dbReference>
<keyword evidence="5" id="KW-0503">Monooxygenase</keyword>
<comment type="similarity">
    <text evidence="1">Belongs to the paxM FAD-dependent monooxygenase family.</text>
</comment>
<dbReference type="EMBL" id="JAPQKT010000008">
    <property type="protein sequence ID" value="KAJ5222318.1"/>
    <property type="molecule type" value="Genomic_DNA"/>
</dbReference>
<keyword evidence="2" id="KW-0285">Flavoprotein</keyword>
<accession>A0A9W9TGZ4</accession>
<dbReference type="GO" id="GO:0004497">
    <property type="term" value="F:monooxygenase activity"/>
    <property type="evidence" value="ECO:0007669"/>
    <property type="project" value="UniProtKB-KW"/>
</dbReference>
<dbReference type="Gene3D" id="3.50.50.60">
    <property type="entry name" value="FAD/NAD(P)-binding domain"/>
    <property type="match status" value="1"/>
</dbReference>
<feature type="domain" description="FAD-binding" evidence="6">
    <location>
        <begin position="4"/>
        <end position="363"/>
    </location>
</feature>
<evidence type="ECO:0000256" key="4">
    <source>
        <dbReference type="ARBA" id="ARBA00023002"/>
    </source>
</evidence>
<sequence>MPLDVLVVGAGLGGLGAAIALHHQGHNVTVLEKSGFLNEVGAAIHVAPNATRILKRWGCNLDWLNPVHCEKLQIWDGNGRLLSTPIVTKEYRKILNVSDEWVLTHRVDLHNALRSTAAKAIDNRKIDIKLSSQVLSVDADKGEVVLENGDKYIGDIVVGADGVHSRSVGAIMGEERGIVNTGQSCFRFLVPIEKMQSNPLTSALLAKVGLDGVHVFATLNRRLVIYPCREGKLLNCAGIHPSNSAEESGADASWHNAGSLNLLIDTFGDFGEDLLEMCRMAEDVKLWSLASRDPAPTFVKGKLALIGDAAHPMLPHQGQGAAQAFEDAAALAGVLTADTAPEQLSQRLDLYNKLRYSHSVTVMMMSRTNDERRAEMLDELRRYVPNAELPGNMFEFTWPSDPVREAAQLVAAIL</sequence>
<dbReference type="PANTHER" id="PTHR13789">
    <property type="entry name" value="MONOOXYGENASE"/>
    <property type="match status" value="1"/>
</dbReference>
<evidence type="ECO:0000313" key="7">
    <source>
        <dbReference type="EMBL" id="KAJ5222318.1"/>
    </source>
</evidence>
<dbReference type="RefSeq" id="XP_056497241.1">
    <property type="nucleotide sequence ID" value="XM_056647476.1"/>
</dbReference>
<dbReference type="Proteomes" id="UP001147733">
    <property type="component" value="Unassembled WGS sequence"/>
</dbReference>
<dbReference type="AlphaFoldDB" id="A0A9W9TGZ4"/>
<evidence type="ECO:0000256" key="5">
    <source>
        <dbReference type="ARBA" id="ARBA00023033"/>
    </source>
</evidence>
<dbReference type="InterPro" id="IPR036188">
    <property type="entry name" value="FAD/NAD-bd_sf"/>
</dbReference>
<dbReference type="SUPFAM" id="SSF54373">
    <property type="entry name" value="FAD-linked reductases, C-terminal domain"/>
    <property type="match status" value="1"/>
</dbReference>
<dbReference type="InterPro" id="IPR050493">
    <property type="entry name" value="FAD-dep_Monooxygenase_BioMet"/>
</dbReference>
<organism evidence="7 8">
    <name type="scientific">Penicillium citrinum</name>
    <dbReference type="NCBI Taxonomy" id="5077"/>
    <lineage>
        <taxon>Eukaryota</taxon>
        <taxon>Fungi</taxon>
        <taxon>Dikarya</taxon>
        <taxon>Ascomycota</taxon>
        <taxon>Pezizomycotina</taxon>
        <taxon>Eurotiomycetes</taxon>
        <taxon>Eurotiomycetidae</taxon>
        <taxon>Eurotiales</taxon>
        <taxon>Aspergillaceae</taxon>
        <taxon>Penicillium</taxon>
    </lineage>
</organism>
<keyword evidence="8" id="KW-1185">Reference proteome</keyword>
<keyword evidence="4" id="KW-0560">Oxidoreductase</keyword>
<comment type="caution">
    <text evidence="7">The sequence shown here is derived from an EMBL/GenBank/DDBJ whole genome shotgun (WGS) entry which is preliminary data.</text>
</comment>
<name>A0A9W9TGZ4_PENCI</name>
<dbReference type="OrthoDB" id="9993796at2759"/>
<dbReference type="PRINTS" id="PR00420">
    <property type="entry name" value="RNGMNOXGNASE"/>
</dbReference>
<evidence type="ECO:0000256" key="1">
    <source>
        <dbReference type="ARBA" id="ARBA00007992"/>
    </source>
</evidence>
<gene>
    <name evidence="7" type="ORF">N7469_008558</name>
</gene>